<dbReference type="PRINTS" id="PR00103">
    <property type="entry name" value="CAMPKINASE"/>
</dbReference>
<dbReference type="PANTHER" id="PTHR24567:SF74">
    <property type="entry name" value="HTH-TYPE TRANSCRIPTIONAL REGULATOR ARCR"/>
    <property type="match status" value="1"/>
</dbReference>
<dbReference type="AlphaFoldDB" id="A0A061JQX0"/>
<dbReference type="InterPro" id="IPR014710">
    <property type="entry name" value="RmlC-like_jellyroll"/>
</dbReference>
<dbReference type="eggNOG" id="COG0664">
    <property type="taxonomic scope" value="Bacteria"/>
</dbReference>
<dbReference type="PANTHER" id="PTHR24567">
    <property type="entry name" value="CRP FAMILY TRANSCRIPTIONAL REGULATORY PROTEIN"/>
    <property type="match status" value="1"/>
</dbReference>
<dbReference type="Gene3D" id="2.60.120.10">
    <property type="entry name" value="Jelly Rolls"/>
    <property type="match status" value="1"/>
</dbReference>
<dbReference type="SMART" id="SM00100">
    <property type="entry name" value="cNMP"/>
    <property type="match status" value="1"/>
</dbReference>
<dbReference type="PROSITE" id="PS00888">
    <property type="entry name" value="CNMP_BINDING_1"/>
    <property type="match status" value="1"/>
</dbReference>
<gene>
    <name evidence="2" type="ORF">B597_013900</name>
</gene>
<dbReference type="InterPro" id="IPR000595">
    <property type="entry name" value="cNMP-bd_dom"/>
</dbReference>
<dbReference type="CDD" id="cd00038">
    <property type="entry name" value="CAP_ED"/>
    <property type="match status" value="1"/>
</dbReference>
<dbReference type="PROSITE" id="PS50042">
    <property type="entry name" value="CNMP_BINDING_3"/>
    <property type="match status" value="1"/>
</dbReference>
<dbReference type="GO" id="GO:0005829">
    <property type="term" value="C:cytosol"/>
    <property type="evidence" value="ECO:0007669"/>
    <property type="project" value="TreeGrafter"/>
</dbReference>
<sequence>MYLLGEQPAYADHLTSRLQAIPSQLLEGLQPSGPNLKFKHSDDLCAALPPQQLFIIESGLLHARVDSKALFYLQEGDLVGLRQPGDQPECRYSSDEPVSLVPYSRSAVFQHIYADAQRQELFTQYLIGHTALLGDALARLKQPDIRPATGFRHFAAREELIRQGDEADNVFIIIEGHAEAIVDGQKVGDVQKDEIFGAMAVFTRERRSATVIACEPCRVMVIPKEQFLGLTQSNPRIAHSLIESMARRIDLLNKEVTQLRIDVAV</sequence>
<dbReference type="HOGENOM" id="CLU_091658_0_0_6"/>
<dbReference type="SUPFAM" id="SSF51206">
    <property type="entry name" value="cAMP-binding domain-like"/>
    <property type="match status" value="1"/>
</dbReference>
<reference evidence="2 3" key="1">
    <citation type="journal article" date="2013" name="Genome Announc.">
        <title>Draft Genome of the Nitrogen-Fixing Bacterium Pseudomonas stutzeri Strain KOS6 Isolated from Industrial Hydrocarbon Sludge.</title>
        <authorList>
            <person name="Grigoryeva T.V."/>
            <person name="Laikov A.V."/>
            <person name="Naumova R.P."/>
            <person name="Manolov A.I."/>
            <person name="Larin A.K."/>
            <person name="Karpova I.Y."/>
            <person name="Semashko T.A."/>
            <person name="Alexeev D.G."/>
            <person name="Kostryukova E.S."/>
            <person name="Muller R."/>
            <person name="Govorun V.M."/>
        </authorList>
    </citation>
    <scope>NUCLEOTIDE SEQUENCE [LARGE SCALE GENOMIC DNA]</scope>
    <source>
        <strain evidence="2 3">KOS6</strain>
    </source>
</reference>
<dbReference type="GO" id="GO:0003700">
    <property type="term" value="F:DNA-binding transcription factor activity"/>
    <property type="evidence" value="ECO:0007669"/>
    <property type="project" value="TreeGrafter"/>
</dbReference>
<dbReference type="Proteomes" id="UP000026923">
    <property type="component" value="Unassembled WGS sequence"/>
</dbReference>
<name>A0A061JQX0_STUST</name>
<evidence type="ECO:0000313" key="2">
    <source>
        <dbReference type="EMBL" id="EWC40735.1"/>
    </source>
</evidence>
<feature type="domain" description="Cyclic nucleotide-binding" evidence="1">
    <location>
        <begin position="133"/>
        <end position="248"/>
    </location>
</feature>
<dbReference type="EMBL" id="AMCZ02000017">
    <property type="protein sequence ID" value="EWC40735.1"/>
    <property type="molecule type" value="Genomic_DNA"/>
</dbReference>
<dbReference type="InterPro" id="IPR050397">
    <property type="entry name" value="Env_Response_Regulators"/>
</dbReference>
<dbReference type="InterPro" id="IPR018490">
    <property type="entry name" value="cNMP-bd_dom_sf"/>
</dbReference>
<dbReference type="RefSeq" id="WP_003293154.1">
    <property type="nucleotide sequence ID" value="NZ_KK020676.1"/>
</dbReference>
<dbReference type="OrthoDB" id="6978933at2"/>
<evidence type="ECO:0000313" key="3">
    <source>
        <dbReference type="Proteomes" id="UP000026923"/>
    </source>
</evidence>
<dbReference type="InterPro" id="IPR018488">
    <property type="entry name" value="cNMP-bd_CS"/>
</dbReference>
<accession>A0A061JQX0</accession>
<protein>
    <submittedName>
        <fullName evidence="2">cAMP-binding protein</fullName>
    </submittedName>
</protein>
<evidence type="ECO:0000259" key="1">
    <source>
        <dbReference type="PROSITE" id="PS50042"/>
    </source>
</evidence>
<proteinExistence type="predicted"/>
<organism evidence="2 3">
    <name type="scientific">Stutzerimonas stutzeri KOS6</name>
    <dbReference type="NCBI Taxonomy" id="1218352"/>
    <lineage>
        <taxon>Bacteria</taxon>
        <taxon>Pseudomonadati</taxon>
        <taxon>Pseudomonadota</taxon>
        <taxon>Gammaproteobacteria</taxon>
        <taxon>Pseudomonadales</taxon>
        <taxon>Pseudomonadaceae</taxon>
        <taxon>Stutzerimonas</taxon>
    </lineage>
</organism>
<dbReference type="Pfam" id="PF00027">
    <property type="entry name" value="cNMP_binding"/>
    <property type="match status" value="1"/>
</dbReference>
<comment type="caution">
    <text evidence="2">The sequence shown here is derived from an EMBL/GenBank/DDBJ whole genome shotgun (WGS) entry which is preliminary data.</text>
</comment>